<dbReference type="InterPro" id="IPR016259">
    <property type="entry name" value="Hygromycin-B_Kinase"/>
</dbReference>
<dbReference type="PANTHER" id="PTHR21310">
    <property type="entry name" value="AMINOGLYCOSIDE PHOSPHOTRANSFERASE-RELATED-RELATED"/>
    <property type="match status" value="1"/>
</dbReference>
<protein>
    <submittedName>
        <fullName evidence="2">Ser/Thr protein kinase RdoA (MazF antagonist)</fullName>
    </submittedName>
</protein>
<dbReference type="EMBL" id="SLXK01000028">
    <property type="protein sequence ID" value="TCP23805.1"/>
    <property type="molecule type" value="Genomic_DNA"/>
</dbReference>
<keyword evidence="2" id="KW-0418">Kinase</keyword>
<keyword evidence="3" id="KW-1185">Reference proteome</keyword>
<evidence type="ECO:0000313" key="3">
    <source>
        <dbReference type="Proteomes" id="UP000295416"/>
    </source>
</evidence>
<dbReference type="Proteomes" id="UP000295416">
    <property type="component" value="Unassembled WGS sequence"/>
</dbReference>
<organism evidence="2 3">
    <name type="scientific">Scopulibacillus darangshiensis</name>
    <dbReference type="NCBI Taxonomy" id="442528"/>
    <lineage>
        <taxon>Bacteria</taxon>
        <taxon>Bacillati</taxon>
        <taxon>Bacillota</taxon>
        <taxon>Bacilli</taxon>
        <taxon>Bacillales</taxon>
        <taxon>Sporolactobacillaceae</taxon>
        <taxon>Scopulibacillus</taxon>
    </lineage>
</organism>
<dbReference type="InterPro" id="IPR051678">
    <property type="entry name" value="AGP_Transferase"/>
</dbReference>
<dbReference type="SUPFAM" id="SSF56112">
    <property type="entry name" value="Protein kinase-like (PK-like)"/>
    <property type="match status" value="1"/>
</dbReference>
<dbReference type="Gene3D" id="3.90.1200.10">
    <property type="match status" value="1"/>
</dbReference>
<feature type="domain" description="Aminoglycoside phosphotransferase" evidence="1">
    <location>
        <begin position="55"/>
        <end position="265"/>
    </location>
</feature>
<sequence length="318" mass="36778">MILADIQSWDDWRDVFTDVSFWRPYIDRICKKEGLKFKNIEGSLPGTSAVFILDRSMVIKIYPSVLIDDDQIERAALGLVKEKDEILIASGSYETEGSLWPYIIMTYIEGEPYGAARQTMTAQEKTAFLRKAAGWLKGVHNIKTDHLPSIERGILNWRSHRATALLQIKRRINQLPFLAAHKIWPDLCDFLNKQLPLLDAMPVNLVHGDLTEDHFLFSEGKTLRAVIDWGDARAAPYLYDLVTFWFSVLKQNGEDLDTFLKAYNEDLLNSDDLLPRLTALTFLHPFCPEIMKELWEHQMRDQAFSDFPSLCRWLWPVS</sequence>
<evidence type="ECO:0000259" key="1">
    <source>
        <dbReference type="Pfam" id="PF01636"/>
    </source>
</evidence>
<dbReference type="PIRSF" id="PIRSF000707">
    <property type="entry name" value="Hygromycin-B_kinase"/>
    <property type="match status" value="1"/>
</dbReference>
<dbReference type="Pfam" id="PF01636">
    <property type="entry name" value="APH"/>
    <property type="match status" value="1"/>
</dbReference>
<dbReference type="PANTHER" id="PTHR21310:SF15">
    <property type="entry name" value="AMINOGLYCOSIDE PHOSPHOTRANSFERASE DOMAIN-CONTAINING PROTEIN"/>
    <property type="match status" value="1"/>
</dbReference>
<dbReference type="InterPro" id="IPR011009">
    <property type="entry name" value="Kinase-like_dom_sf"/>
</dbReference>
<reference evidence="2 3" key="1">
    <citation type="submission" date="2019-03" db="EMBL/GenBank/DDBJ databases">
        <title>Genomic Encyclopedia of Type Strains, Phase IV (KMG-IV): sequencing the most valuable type-strain genomes for metagenomic binning, comparative biology and taxonomic classification.</title>
        <authorList>
            <person name="Goeker M."/>
        </authorList>
    </citation>
    <scope>NUCLEOTIDE SEQUENCE [LARGE SCALE GENOMIC DNA]</scope>
    <source>
        <strain evidence="2 3">DSM 19377</strain>
    </source>
</reference>
<evidence type="ECO:0000313" key="2">
    <source>
        <dbReference type="EMBL" id="TCP23805.1"/>
    </source>
</evidence>
<dbReference type="GO" id="GO:0016301">
    <property type="term" value="F:kinase activity"/>
    <property type="evidence" value="ECO:0007669"/>
    <property type="project" value="UniProtKB-KW"/>
</dbReference>
<gene>
    <name evidence="2" type="ORF">EV207_12828</name>
</gene>
<keyword evidence="2" id="KW-0808">Transferase</keyword>
<dbReference type="RefSeq" id="WP_165886978.1">
    <property type="nucleotide sequence ID" value="NZ_SLXK01000028.1"/>
</dbReference>
<name>A0A4R2NR45_9BACL</name>
<accession>A0A4R2NR45</accession>
<dbReference type="AlphaFoldDB" id="A0A4R2NR45"/>
<dbReference type="InterPro" id="IPR002575">
    <property type="entry name" value="Aminoglycoside_PTrfase"/>
</dbReference>
<comment type="caution">
    <text evidence="2">The sequence shown here is derived from an EMBL/GenBank/DDBJ whole genome shotgun (WGS) entry which is preliminary data.</text>
</comment>
<proteinExistence type="predicted"/>